<protein>
    <submittedName>
        <fullName evidence="3">Putative ribosome biogenesis GTPase YqeH</fullName>
    </submittedName>
</protein>
<evidence type="ECO:0000313" key="4">
    <source>
        <dbReference type="Proteomes" id="UP000005017"/>
    </source>
</evidence>
<dbReference type="EMBL" id="ADFR01000002">
    <property type="protein sequence ID" value="EFC06089.1"/>
    <property type="molecule type" value="Genomic_DNA"/>
</dbReference>
<organism evidence="3 4">
    <name type="scientific">Bulleidia extructa W1219</name>
    <dbReference type="NCBI Taxonomy" id="679192"/>
    <lineage>
        <taxon>Bacteria</taxon>
        <taxon>Bacillati</taxon>
        <taxon>Bacillota</taxon>
        <taxon>Erysipelotrichia</taxon>
        <taxon>Erysipelotrichales</taxon>
        <taxon>Erysipelotrichaceae</taxon>
        <taxon>Bulleidia</taxon>
    </lineage>
</organism>
<dbReference type="Gene3D" id="3.40.50.300">
    <property type="entry name" value="P-loop containing nucleotide triphosphate hydrolases"/>
    <property type="match status" value="1"/>
</dbReference>
<name>D2MM13_9FIRM</name>
<evidence type="ECO:0000313" key="3">
    <source>
        <dbReference type="EMBL" id="EFC06089.1"/>
    </source>
</evidence>
<accession>D2MM13</accession>
<keyword evidence="4" id="KW-1185">Reference proteome</keyword>
<evidence type="ECO:0000259" key="1">
    <source>
        <dbReference type="Pfam" id="PF01926"/>
    </source>
</evidence>
<dbReference type="Pfam" id="PF21516">
    <property type="entry name" value="YqeH-like_C"/>
    <property type="match status" value="1"/>
</dbReference>
<dbReference type="PANTHER" id="PTHR46434">
    <property type="entry name" value="GENETIC INTERACTOR OF PROHIBITINS 3, MITOCHONDRIAL"/>
    <property type="match status" value="1"/>
</dbReference>
<sequence length="348" mass="40004">MKCVGCGVELQYDAADEVGYSPKKEALYCQRCFRLRHYDDPVYSKRFGIDPRLVLQGIQNQEGVLVLVMDCFAIEESLEQPFLQEFSGREILLVLTKRDILPAEIEEEKIVKMVVKKIRSKKLPIQQVFFHSVKLNLGNEELINYLYQYPLGTNFIFMGLANAGKSSLLNQLLEMDTLTASCYPGTTLSFSKLRKDGYTFIDTPGMEIRASYVMEVSESDLKKVLPNKTLVARNYQLYSPQSYFIGALFRMDLTPTERASATFYFHDQLKIHRTKLEQANDLYRRQKGKDLKPCLTKDLSEERNVEKGKDKVDIVLPGLGWICLSGHFQEIKLYLPKGIEVYTRKAIL</sequence>
<dbReference type="InterPro" id="IPR048422">
    <property type="entry name" value="NOA1/YqeH-like_C"/>
</dbReference>
<dbReference type="InterPro" id="IPR027417">
    <property type="entry name" value="P-loop_NTPase"/>
</dbReference>
<dbReference type="Proteomes" id="UP000005017">
    <property type="component" value="Unassembled WGS sequence"/>
</dbReference>
<comment type="caution">
    <text evidence="3">The sequence shown here is derived from an EMBL/GenBank/DDBJ whole genome shotgun (WGS) entry which is preliminary data.</text>
</comment>
<dbReference type="eggNOG" id="COG1161">
    <property type="taxonomic scope" value="Bacteria"/>
</dbReference>
<reference evidence="4" key="1">
    <citation type="submission" date="2009-12" db="EMBL/GenBank/DDBJ databases">
        <title>Sequence of Clostridiales genomosp. BVAB3 str. UPII9-5.</title>
        <authorList>
            <person name="Madupu R."/>
            <person name="Durkin A.S."/>
            <person name="Torralba M."/>
            <person name="Methe B."/>
            <person name="Sutton G.G."/>
            <person name="Strausberg R.L."/>
            <person name="Nelson K.E."/>
        </authorList>
    </citation>
    <scope>NUCLEOTIDE SEQUENCE [LARGE SCALE GENOMIC DNA]</scope>
    <source>
        <strain evidence="4">W1219</strain>
    </source>
</reference>
<dbReference type="Pfam" id="PF01926">
    <property type="entry name" value="MMR_HSR1"/>
    <property type="match status" value="1"/>
</dbReference>
<dbReference type="RefSeq" id="WP_006626434.1">
    <property type="nucleotide sequence ID" value="NZ_ADFR01000002.1"/>
</dbReference>
<dbReference type="InterPro" id="IPR050896">
    <property type="entry name" value="Mito_lipid_metab_GTPase"/>
</dbReference>
<dbReference type="PANTHER" id="PTHR46434:SF1">
    <property type="entry name" value="GENETIC INTERACTOR OF PROHIBITINS 3, MITOCHONDRIAL"/>
    <property type="match status" value="1"/>
</dbReference>
<feature type="domain" description="NOA1/YqeH-like C-terminal" evidence="2">
    <location>
        <begin position="258"/>
        <end position="347"/>
    </location>
</feature>
<dbReference type="AlphaFoldDB" id="D2MM13"/>
<proteinExistence type="predicted"/>
<dbReference type="SUPFAM" id="SSF52540">
    <property type="entry name" value="P-loop containing nucleoside triphosphate hydrolases"/>
    <property type="match status" value="1"/>
</dbReference>
<feature type="domain" description="G" evidence="1">
    <location>
        <begin position="156"/>
        <end position="212"/>
    </location>
</feature>
<gene>
    <name evidence="3" type="ORF">HMPREF9013_0782</name>
</gene>
<dbReference type="OrthoDB" id="9773841at2"/>
<dbReference type="InterPro" id="IPR006073">
    <property type="entry name" value="GTP-bd"/>
</dbReference>
<evidence type="ECO:0000259" key="2">
    <source>
        <dbReference type="Pfam" id="PF21516"/>
    </source>
</evidence>
<dbReference type="STRING" id="679192.HMPREF9013_0782"/>
<dbReference type="GO" id="GO:0005525">
    <property type="term" value="F:GTP binding"/>
    <property type="evidence" value="ECO:0007669"/>
    <property type="project" value="InterPro"/>
</dbReference>